<dbReference type="InterPro" id="IPR021005">
    <property type="entry name" value="Znf_CGNR"/>
</dbReference>
<dbReference type="RefSeq" id="WP_146480326.1">
    <property type="nucleotide sequence ID" value="NZ_CP042266.1"/>
</dbReference>
<dbReference type="InterPro" id="IPR023286">
    <property type="entry name" value="ABATE_dom_sf"/>
</dbReference>
<dbReference type="Gene3D" id="1.10.3300.10">
    <property type="entry name" value="Jann2411-like domain"/>
    <property type="match status" value="1"/>
</dbReference>
<sequence>MNEREPAPGGLALIEALVNTVDFEAGTDTLDTPEGRARFDLAPGDVPAARALREALRSALTAHAGHTVPGGPSPAELGVLLAVAPLAVTVTGDGAAALTPVPSPAPDLTRRVARAIAESLIAGGWQRLKCCEAATCRWAYYDRSPAARGRWCSMSVCGARAKMRAYRARAAARPGA</sequence>
<gene>
    <name evidence="2" type="ORF">FQU76_11520</name>
</gene>
<dbReference type="Pfam" id="PF11706">
    <property type="entry name" value="zf-CGNR"/>
    <property type="match status" value="1"/>
</dbReference>
<evidence type="ECO:0000313" key="2">
    <source>
        <dbReference type="EMBL" id="QDY77039.1"/>
    </source>
</evidence>
<protein>
    <recommendedName>
        <fullName evidence="1">Zinc finger CGNR domain-containing protein</fullName>
    </recommendedName>
</protein>
<dbReference type="SUPFAM" id="SSF160904">
    <property type="entry name" value="Jann2411-like"/>
    <property type="match status" value="1"/>
</dbReference>
<keyword evidence="3" id="KW-1185">Reference proteome</keyword>
<dbReference type="PANTHER" id="PTHR35525:SF3">
    <property type="entry name" value="BLL6575 PROTEIN"/>
    <property type="match status" value="1"/>
</dbReference>
<evidence type="ECO:0000313" key="3">
    <source>
        <dbReference type="Proteomes" id="UP000320580"/>
    </source>
</evidence>
<dbReference type="InterPro" id="IPR010852">
    <property type="entry name" value="ABATE"/>
</dbReference>
<dbReference type="EMBL" id="CP042266">
    <property type="protein sequence ID" value="QDY77039.1"/>
    <property type="molecule type" value="Genomic_DNA"/>
</dbReference>
<dbReference type="AlphaFoldDB" id="A0A5B8II69"/>
<accession>A0A5B8II69</accession>
<dbReference type="Proteomes" id="UP000320580">
    <property type="component" value="Chromosome"/>
</dbReference>
<evidence type="ECO:0000259" key="1">
    <source>
        <dbReference type="Pfam" id="PF11706"/>
    </source>
</evidence>
<organism evidence="2 3">
    <name type="scientific">Streptomyces qinzhouensis</name>
    <dbReference type="NCBI Taxonomy" id="2599401"/>
    <lineage>
        <taxon>Bacteria</taxon>
        <taxon>Bacillati</taxon>
        <taxon>Actinomycetota</taxon>
        <taxon>Actinomycetes</taxon>
        <taxon>Kitasatosporales</taxon>
        <taxon>Streptomycetaceae</taxon>
        <taxon>Streptomyces</taxon>
    </lineage>
</organism>
<dbReference type="Pfam" id="PF07336">
    <property type="entry name" value="ABATE"/>
    <property type="match status" value="1"/>
</dbReference>
<name>A0A5B8II69_9ACTN</name>
<reference evidence="2 3" key="1">
    <citation type="submission" date="2019-07" db="EMBL/GenBank/DDBJ databases">
        <authorList>
            <person name="Zhu P."/>
        </authorList>
    </citation>
    <scope>NUCLEOTIDE SEQUENCE [LARGE SCALE GENOMIC DNA]</scope>
    <source>
        <strain evidence="2 3">SSL-25</strain>
    </source>
</reference>
<dbReference type="PANTHER" id="PTHR35525">
    <property type="entry name" value="BLL6575 PROTEIN"/>
    <property type="match status" value="1"/>
</dbReference>
<dbReference type="OrthoDB" id="123307at2"/>
<dbReference type="KEGG" id="sqz:FQU76_11520"/>
<proteinExistence type="predicted"/>
<feature type="domain" description="Zinc finger CGNR" evidence="1">
    <location>
        <begin position="127"/>
        <end position="169"/>
    </location>
</feature>